<proteinExistence type="predicted"/>
<dbReference type="EMBL" id="LR796509">
    <property type="protein sequence ID" value="CAB4148746.1"/>
    <property type="molecule type" value="Genomic_DNA"/>
</dbReference>
<name>A0A6J5MUJ1_9CAUD</name>
<evidence type="ECO:0000313" key="1">
    <source>
        <dbReference type="EMBL" id="CAB4148746.1"/>
    </source>
</evidence>
<organism evidence="1">
    <name type="scientific">uncultured Caudovirales phage</name>
    <dbReference type="NCBI Taxonomy" id="2100421"/>
    <lineage>
        <taxon>Viruses</taxon>
        <taxon>Duplodnaviria</taxon>
        <taxon>Heunggongvirae</taxon>
        <taxon>Uroviricota</taxon>
        <taxon>Caudoviricetes</taxon>
        <taxon>Peduoviridae</taxon>
        <taxon>Maltschvirus</taxon>
        <taxon>Maltschvirus maltsch</taxon>
    </lineage>
</organism>
<gene>
    <name evidence="1" type="ORF">UFOVP534_23</name>
</gene>
<protein>
    <submittedName>
        <fullName evidence="1">Uncharacterized protein</fullName>
    </submittedName>
</protein>
<accession>A0A6J5MUJ1</accession>
<reference evidence="1" key="1">
    <citation type="submission" date="2020-04" db="EMBL/GenBank/DDBJ databases">
        <authorList>
            <person name="Chiriac C."/>
            <person name="Salcher M."/>
            <person name="Ghai R."/>
            <person name="Kavagutti S V."/>
        </authorList>
    </citation>
    <scope>NUCLEOTIDE SEQUENCE</scope>
</reference>
<sequence length="116" mass="12695">MSHFLFQATDCRNCGNLIWAGHSSTGIPTKLDPTQLNLLAEITAKLAGLRTYQIHRLGRTFEATPRVAARMWAKNAIVLAEHQCRPISIFGEEPPDYFGNGGLPPKSATSTDGIPF</sequence>